<keyword evidence="4" id="KW-0808">Transferase</keyword>
<organism evidence="10 11">
    <name type="scientific">Priestia megaterium</name>
    <name type="common">Bacillus megaterium</name>
    <dbReference type="NCBI Taxonomy" id="1404"/>
    <lineage>
        <taxon>Bacteria</taxon>
        <taxon>Bacillati</taxon>
        <taxon>Bacillota</taxon>
        <taxon>Bacilli</taxon>
        <taxon>Bacillales</taxon>
        <taxon>Bacillaceae</taxon>
        <taxon>Priestia</taxon>
    </lineage>
</organism>
<feature type="domain" description="Histidine kinase" evidence="9">
    <location>
        <begin position="1"/>
        <end position="199"/>
    </location>
</feature>
<evidence type="ECO:0000259" key="9">
    <source>
        <dbReference type="PROSITE" id="PS50109"/>
    </source>
</evidence>
<proteinExistence type="predicted"/>
<dbReference type="PRINTS" id="PR00344">
    <property type="entry name" value="BCTRLSENSOR"/>
</dbReference>
<dbReference type="InterPro" id="IPR004358">
    <property type="entry name" value="Sig_transdc_His_kin-like_C"/>
</dbReference>
<dbReference type="PANTHER" id="PTHR43065">
    <property type="entry name" value="SENSOR HISTIDINE KINASE"/>
    <property type="match status" value="1"/>
</dbReference>
<dbReference type="GO" id="GO:0004673">
    <property type="term" value="F:protein histidine kinase activity"/>
    <property type="evidence" value="ECO:0007669"/>
    <property type="project" value="UniProtKB-EC"/>
</dbReference>
<reference evidence="10 11" key="1">
    <citation type="submission" date="2020-04" db="EMBL/GenBank/DDBJ databases">
        <title>Genome-Wide Identification of 5-Methylcytosine Sites in Bacterial Genomes By High-Throughput Sequencing of MspJI Restriction Fragments.</title>
        <authorList>
            <person name="Wu V."/>
        </authorList>
    </citation>
    <scope>NUCLEOTIDE SEQUENCE [LARGE SCALE GENOMIC DNA]</scope>
    <source>
        <strain evidence="10 11">S2</strain>
    </source>
</reference>
<dbReference type="Proteomes" id="UP000501868">
    <property type="component" value="Chromosome"/>
</dbReference>
<evidence type="ECO:0000256" key="5">
    <source>
        <dbReference type="ARBA" id="ARBA00022741"/>
    </source>
</evidence>
<evidence type="ECO:0000256" key="7">
    <source>
        <dbReference type="ARBA" id="ARBA00022840"/>
    </source>
</evidence>
<protein>
    <recommendedName>
        <fullName evidence="2">histidine kinase</fullName>
        <ecNumber evidence="2">2.7.13.3</ecNumber>
    </recommendedName>
</protein>
<name>A0A6H1P8D3_PRIMG</name>
<comment type="catalytic activity">
    <reaction evidence="1">
        <text>ATP + protein L-histidine = ADP + protein N-phospho-L-histidine.</text>
        <dbReference type="EC" id="2.7.13.3"/>
    </reaction>
</comment>
<accession>A0A6H1P8D3</accession>
<evidence type="ECO:0000256" key="6">
    <source>
        <dbReference type="ARBA" id="ARBA00022777"/>
    </source>
</evidence>
<dbReference type="Gene3D" id="3.30.565.10">
    <property type="entry name" value="Histidine kinase-like ATPase, C-terminal domain"/>
    <property type="match status" value="1"/>
</dbReference>
<keyword evidence="6 10" id="KW-0418">Kinase</keyword>
<dbReference type="GO" id="GO:0005524">
    <property type="term" value="F:ATP binding"/>
    <property type="evidence" value="ECO:0007669"/>
    <property type="project" value="UniProtKB-KW"/>
</dbReference>
<dbReference type="SUPFAM" id="SSF55874">
    <property type="entry name" value="ATPase domain of HSP90 chaperone/DNA topoisomerase II/histidine kinase"/>
    <property type="match status" value="1"/>
</dbReference>
<dbReference type="PROSITE" id="PS50109">
    <property type="entry name" value="HIS_KIN"/>
    <property type="match status" value="1"/>
</dbReference>
<evidence type="ECO:0000256" key="1">
    <source>
        <dbReference type="ARBA" id="ARBA00000085"/>
    </source>
</evidence>
<keyword evidence="7" id="KW-0067">ATP-binding</keyword>
<dbReference type="InterPro" id="IPR036890">
    <property type="entry name" value="HATPase_C_sf"/>
</dbReference>
<reference evidence="10 11" key="2">
    <citation type="submission" date="2020-04" db="EMBL/GenBank/DDBJ databases">
        <authorList>
            <person name="Fomenkov A."/>
            <person name="Anton B.P."/>
            <person name="Roberts R.J."/>
        </authorList>
    </citation>
    <scope>NUCLEOTIDE SEQUENCE [LARGE SCALE GENOMIC DNA]</scope>
    <source>
        <strain evidence="10 11">S2</strain>
    </source>
</reference>
<dbReference type="EC" id="2.7.13.3" evidence="2"/>
<dbReference type="PANTHER" id="PTHR43065:SF10">
    <property type="entry name" value="PEROXIDE STRESS-ACTIVATED HISTIDINE KINASE MAK3"/>
    <property type="match status" value="1"/>
</dbReference>
<dbReference type="AlphaFoldDB" id="A0A6H1P8D3"/>
<sequence length="199" mass="22395">MKPYPSYTKLLDQSVFDSKEKYYLSIMTDEIDRINDVVGELLFIAKPQASVQTSNKVNFEKVIHDVKMLLDTTALLIQASIDIQTNGLLQTSVIEEKQVKQVLINILKNSLEAVSKDGRIRIKSEKILGNRIRIRVIDNGGGIPKSMLQKLGEPFYTTKERGTGLGLTVCFKIIRENHGDILIRSKEGFGSIVDIIFPE</sequence>
<evidence type="ECO:0000313" key="11">
    <source>
        <dbReference type="Proteomes" id="UP000501868"/>
    </source>
</evidence>
<evidence type="ECO:0000256" key="2">
    <source>
        <dbReference type="ARBA" id="ARBA00012438"/>
    </source>
</evidence>
<dbReference type="InterPro" id="IPR005467">
    <property type="entry name" value="His_kinase_dom"/>
</dbReference>
<evidence type="ECO:0000256" key="8">
    <source>
        <dbReference type="ARBA" id="ARBA00023012"/>
    </source>
</evidence>
<dbReference type="SMART" id="SM00387">
    <property type="entry name" value="HATPase_c"/>
    <property type="match status" value="1"/>
</dbReference>
<dbReference type="GO" id="GO:0000160">
    <property type="term" value="P:phosphorelay signal transduction system"/>
    <property type="evidence" value="ECO:0007669"/>
    <property type="project" value="UniProtKB-KW"/>
</dbReference>
<evidence type="ECO:0000256" key="4">
    <source>
        <dbReference type="ARBA" id="ARBA00022679"/>
    </source>
</evidence>
<keyword evidence="8" id="KW-0902">Two-component regulatory system</keyword>
<dbReference type="Pfam" id="PF02518">
    <property type="entry name" value="HATPase_c"/>
    <property type="match status" value="1"/>
</dbReference>
<keyword evidence="5" id="KW-0547">Nucleotide-binding</keyword>
<dbReference type="EMBL" id="CP051128">
    <property type="protein sequence ID" value="QIZ09803.1"/>
    <property type="molecule type" value="Genomic_DNA"/>
</dbReference>
<dbReference type="InterPro" id="IPR003594">
    <property type="entry name" value="HATPase_dom"/>
</dbReference>
<gene>
    <name evidence="10" type="ORF">HFZ78_26505</name>
</gene>
<evidence type="ECO:0000256" key="3">
    <source>
        <dbReference type="ARBA" id="ARBA00022553"/>
    </source>
</evidence>
<keyword evidence="3" id="KW-0597">Phosphoprotein</keyword>
<evidence type="ECO:0000313" key="10">
    <source>
        <dbReference type="EMBL" id="QIZ09803.1"/>
    </source>
</evidence>